<gene>
    <name evidence="1" type="ORF">A1D17_04575</name>
</gene>
<dbReference type="EMBL" id="LUKJ01000002">
    <property type="protein sequence ID" value="KZN20822.1"/>
    <property type="molecule type" value="Genomic_DNA"/>
</dbReference>
<reference evidence="2" key="1">
    <citation type="submission" date="2016-03" db="EMBL/GenBank/DDBJ databases">
        <authorList>
            <person name="Ray J."/>
            <person name="Price M."/>
            <person name="Deutschbauer A."/>
        </authorList>
    </citation>
    <scope>NUCLEOTIDE SEQUENCE [LARGE SCALE GENOMIC DNA]</scope>
    <source>
        <strain evidence="2">FW300-N1B4</strain>
    </source>
</reference>
<sequence length="136" mass="15067">MKLSIKATVMGERTEDLSVTIPSSVDDSVFIKDNLKAKSYMLAVQENGLIKQGDTFYFNQGLLLRATAPNIQGDDNQVCLGLDHFYVPSADLKQSQDPLIRQDRLLIPFSGKVGEEKTYTFGTILPTTLVIKAEIN</sequence>
<comment type="caution">
    <text evidence="1">The sequence shown here is derived from an EMBL/GenBank/DDBJ whole genome shotgun (WGS) entry which is preliminary data.</text>
</comment>
<dbReference type="AlphaFoldDB" id="A0A161ZG32"/>
<name>A0A161ZG32_PSEFL</name>
<protein>
    <submittedName>
        <fullName evidence="1">Uncharacterized protein</fullName>
    </submittedName>
</protein>
<evidence type="ECO:0000313" key="2">
    <source>
        <dbReference type="Proteomes" id="UP000076489"/>
    </source>
</evidence>
<reference evidence="1 2" key="2">
    <citation type="journal article" date="2018" name="Nature">
        <title>Mutant phenotypes for thousands of bacterial genes of unknown function.</title>
        <authorList>
            <person name="Price M.N."/>
            <person name="Wetmore K.M."/>
            <person name="Waters R.J."/>
            <person name="Callaghan M."/>
            <person name="Ray J."/>
            <person name="Liu H."/>
            <person name="Kuehl J.V."/>
            <person name="Melnyk R.A."/>
            <person name="Lamson J.S."/>
            <person name="Suh Y."/>
            <person name="Carlson H.K."/>
            <person name="Esquivel Z."/>
            <person name="Sadeeshkumar H."/>
            <person name="Chakraborty R."/>
            <person name="Zane G.M."/>
            <person name="Rubin B.E."/>
            <person name="Wall J.D."/>
            <person name="Visel A."/>
            <person name="Bristow J."/>
            <person name="Blow M.J."/>
            <person name="Arkin A.P."/>
            <person name="Deutschbauer A.M."/>
        </authorList>
    </citation>
    <scope>NUCLEOTIDE SEQUENCE [LARGE SCALE GENOMIC DNA]</scope>
    <source>
        <strain evidence="1 2">FW300-N1B4</strain>
    </source>
</reference>
<dbReference type="Proteomes" id="UP000076489">
    <property type="component" value="Unassembled WGS sequence"/>
</dbReference>
<evidence type="ECO:0000313" key="1">
    <source>
        <dbReference type="EMBL" id="KZN20822.1"/>
    </source>
</evidence>
<proteinExistence type="predicted"/>
<organism evidence="1 2">
    <name type="scientific">Pseudomonas fluorescens</name>
    <dbReference type="NCBI Taxonomy" id="294"/>
    <lineage>
        <taxon>Bacteria</taxon>
        <taxon>Pseudomonadati</taxon>
        <taxon>Pseudomonadota</taxon>
        <taxon>Gammaproteobacteria</taxon>
        <taxon>Pseudomonadales</taxon>
        <taxon>Pseudomonadaceae</taxon>
        <taxon>Pseudomonas</taxon>
    </lineage>
</organism>
<accession>A0A161ZG32</accession>